<evidence type="ECO:0000256" key="2">
    <source>
        <dbReference type="ARBA" id="ARBA00004613"/>
    </source>
</evidence>
<evidence type="ECO:0000256" key="4">
    <source>
        <dbReference type="ARBA" id="ARBA00022434"/>
    </source>
</evidence>
<keyword evidence="10" id="KW-0333">Golgi apparatus</keyword>
<keyword evidence="18" id="KW-1185">Reference proteome</keyword>
<evidence type="ECO:0000313" key="17">
    <source>
        <dbReference type="EMBL" id="CAB3383947.1"/>
    </source>
</evidence>
<dbReference type="InterPro" id="IPR009040">
    <property type="entry name" value="Ferritin-like_diiron"/>
</dbReference>
<evidence type="ECO:0000256" key="6">
    <source>
        <dbReference type="ARBA" id="ARBA00022723"/>
    </source>
</evidence>
<dbReference type="PANTHER" id="PTHR11431">
    <property type="entry name" value="FERRITIN"/>
    <property type="match status" value="1"/>
</dbReference>
<dbReference type="AlphaFoldDB" id="A0A8S1DSZ1"/>
<dbReference type="CDD" id="cd01056">
    <property type="entry name" value="Euk_Ferritin"/>
    <property type="match status" value="1"/>
</dbReference>
<dbReference type="Gene3D" id="1.20.1260.10">
    <property type="match status" value="1"/>
</dbReference>
<dbReference type="GO" id="GO:0006879">
    <property type="term" value="P:intracellular iron ion homeostasis"/>
    <property type="evidence" value="ECO:0007669"/>
    <property type="project" value="UniProtKB-KW"/>
</dbReference>
<proteinExistence type="inferred from homology"/>
<evidence type="ECO:0000256" key="3">
    <source>
        <dbReference type="ARBA" id="ARBA00007513"/>
    </source>
</evidence>
<feature type="binding site" evidence="14">
    <location>
        <position position="101"/>
    </location>
    <ligand>
        <name>Fe cation</name>
        <dbReference type="ChEBI" id="CHEBI:24875"/>
        <label>1</label>
    </ligand>
</feature>
<dbReference type="PANTHER" id="PTHR11431:SF43">
    <property type="entry name" value="FERRITIN"/>
    <property type="match status" value="1"/>
</dbReference>
<dbReference type="InterPro" id="IPR009078">
    <property type="entry name" value="Ferritin-like_SF"/>
</dbReference>
<gene>
    <name evidence="17" type="ORF">CLODIP_2_CD02779</name>
</gene>
<comment type="catalytic activity">
    <reaction evidence="12 15">
        <text>4 Fe(2+) + O2 + 4 H(+) = 4 Fe(3+) + 2 H2O</text>
        <dbReference type="Rhea" id="RHEA:11148"/>
        <dbReference type="ChEBI" id="CHEBI:15377"/>
        <dbReference type="ChEBI" id="CHEBI:15378"/>
        <dbReference type="ChEBI" id="CHEBI:15379"/>
        <dbReference type="ChEBI" id="CHEBI:29033"/>
        <dbReference type="ChEBI" id="CHEBI:29034"/>
        <dbReference type="EC" id="1.16.3.1"/>
    </reaction>
</comment>
<keyword evidence="4 15" id="KW-0409">Iron storage</keyword>
<dbReference type="GO" id="GO:0005576">
    <property type="term" value="C:extracellular region"/>
    <property type="evidence" value="ECO:0007669"/>
    <property type="project" value="UniProtKB-SubCell"/>
</dbReference>
<comment type="subcellular location">
    <subcellularLocation>
        <location evidence="1">Golgi apparatus</location>
    </subcellularLocation>
    <subcellularLocation>
        <location evidence="2">Secreted</location>
    </subcellularLocation>
</comment>
<dbReference type="Proteomes" id="UP000494165">
    <property type="component" value="Unassembled WGS sequence"/>
</dbReference>
<evidence type="ECO:0000256" key="7">
    <source>
        <dbReference type="ARBA" id="ARBA00022729"/>
    </source>
</evidence>
<dbReference type="SUPFAM" id="SSF47240">
    <property type="entry name" value="Ferritin-like"/>
    <property type="match status" value="1"/>
</dbReference>
<dbReference type="InterPro" id="IPR008331">
    <property type="entry name" value="Ferritin_DPS_dom"/>
</dbReference>
<reference evidence="17 18" key="1">
    <citation type="submission" date="2020-04" db="EMBL/GenBank/DDBJ databases">
        <authorList>
            <person name="Alioto T."/>
            <person name="Alioto T."/>
            <person name="Gomez Garrido J."/>
        </authorList>
    </citation>
    <scope>NUCLEOTIDE SEQUENCE [LARGE SCALE GENOMIC DNA]</scope>
</reference>
<feature type="binding site" evidence="14">
    <location>
        <position position="185"/>
    </location>
    <ligand>
        <name>Fe cation</name>
        <dbReference type="ChEBI" id="CHEBI:24875"/>
        <label>1</label>
    </ligand>
</feature>
<dbReference type="EMBL" id="CADEPI010000332">
    <property type="protein sequence ID" value="CAB3383947.1"/>
    <property type="molecule type" value="Genomic_DNA"/>
</dbReference>
<dbReference type="InterPro" id="IPR001519">
    <property type="entry name" value="Ferritin"/>
</dbReference>
<comment type="function">
    <text evidence="15">Stores iron in a soluble, non-toxic, readily available form. Important for iron homeostasis. Iron is taken up in the ferrous form and deposited as ferric hydroxides after oxidation.</text>
</comment>
<dbReference type="FunFam" id="1.20.1260.10:FF:000017">
    <property type="entry name" value="Ferritin"/>
    <property type="match status" value="1"/>
</dbReference>
<sequence length="259" mass="29319">MLEKTNLSQVARFLSRGRGAVCDTMGGDGRLFTTQSRKLQLADMMLILGSFVVVALLGQNVEVSAKDSCAFPTYTFSNNSKDWNHMKKSCVELVEKQVQVELHASMTYLAMGAHFSQDTYNRPGFAKLFFEAATEEREHATKLLKYLSMRGQLTKDLGDIIQKIDPLKEFWQSGVSALEDALSLEVHVTRTIKHIIKICDEEPNDYHFVDYLTTEFLDEQHRGQRDLAGKLTTLGKMKNGPQKELAEFLFDKKLLNGEV</sequence>
<keyword evidence="7" id="KW-0732">Signal</keyword>
<evidence type="ECO:0000256" key="9">
    <source>
        <dbReference type="ARBA" id="ARBA00023004"/>
    </source>
</evidence>
<dbReference type="Pfam" id="PF00210">
    <property type="entry name" value="Ferritin"/>
    <property type="match status" value="1"/>
</dbReference>
<dbReference type="GO" id="GO:0004322">
    <property type="term" value="F:ferroxidase activity"/>
    <property type="evidence" value="ECO:0007669"/>
    <property type="project" value="UniProtKB-EC"/>
</dbReference>
<evidence type="ECO:0000256" key="15">
    <source>
        <dbReference type="RuleBase" id="RU361145"/>
    </source>
</evidence>
<evidence type="ECO:0000259" key="16">
    <source>
        <dbReference type="PROSITE" id="PS50905"/>
    </source>
</evidence>
<evidence type="ECO:0000256" key="10">
    <source>
        <dbReference type="ARBA" id="ARBA00023034"/>
    </source>
</evidence>
<dbReference type="GO" id="GO:0008198">
    <property type="term" value="F:ferrous iron binding"/>
    <property type="evidence" value="ECO:0007669"/>
    <property type="project" value="TreeGrafter"/>
</dbReference>
<evidence type="ECO:0000256" key="13">
    <source>
        <dbReference type="ARBA" id="ARBA00063343"/>
    </source>
</evidence>
<dbReference type="OrthoDB" id="186462at2759"/>
<evidence type="ECO:0000256" key="1">
    <source>
        <dbReference type="ARBA" id="ARBA00004555"/>
    </source>
</evidence>
<dbReference type="GO" id="GO:0006826">
    <property type="term" value="P:iron ion transport"/>
    <property type="evidence" value="ECO:0007669"/>
    <property type="project" value="InterPro"/>
</dbReference>
<keyword evidence="9 14" id="KW-0408">Iron</keyword>
<comment type="caution">
    <text evidence="17">The sequence shown here is derived from an EMBL/GenBank/DDBJ whole genome shotgun (WGS) entry which is preliminary data.</text>
</comment>
<comment type="subunit">
    <text evidence="13">Oligomer of 12 light (L) chains and 12 heavy (H) chains; L and H chains are disulfide-linked. The functional molecule forms a roughly spherical shell with a diameter of 12 nm and contains a central cavity into which the insoluble ferric iron core is deposited.</text>
</comment>
<name>A0A8S1DSZ1_9INSE</name>
<accession>A0A8S1DSZ1</accession>
<evidence type="ECO:0000256" key="14">
    <source>
        <dbReference type="PIRSR" id="PIRSR601519-1"/>
    </source>
</evidence>
<evidence type="ECO:0000256" key="11">
    <source>
        <dbReference type="ARBA" id="ARBA00023157"/>
    </source>
</evidence>
<evidence type="ECO:0000256" key="8">
    <source>
        <dbReference type="ARBA" id="ARBA00023002"/>
    </source>
</evidence>
<keyword evidence="11" id="KW-1015">Disulfide bond</keyword>
<keyword evidence="6 14" id="KW-0479">Metal-binding</keyword>
<evidence type="ECO:0000256" key="5">
    <source>
        <dbReference type="ARBA" id="ARBA00022525"/>
    </source>
</evidence>
<feature type="binding site" evidence="14">
    <location>
        <position position="220"/>
    </location>
    <ligand>
        <name>Fe cation</name>
        <dbReference type="ChEBI" id="CHEBI:24875"/>
        <label>1</label>
    </ligand>
</feature>
<dbReference type="PROSITE" id="PS50905">
    <property type="entry name" value="FERRITIN_LIKE"/>
    <property type="match status" value="1"/>
</dbReference>
<comment type="similarity">
    <text evidence="3 15">Belongs to the ferritin family.</text>
</comment>
<protein>
    <recommendedName>
        <fullName evidence="15">Ferritin</fullName>
        <ecNumber evidence="15">1.16.3.1</ecNumber>
    </recommendedName>
</protein>
<dbReference type="GO" id="GO:0008199">
    <property type="term" value="F:ferric iron binding"/>
    <property type="evidence" value="ECO:0007669"/>
    <property type="project" value="InterPro"/>
</dbReference>
<feature type="binding site" evidence="14">
    <location>
        <position position="139"/>
    </location>
    <ligand>
        <name>Fe cation</name>
        <dbReference type="ChEBI" id="CHEBI:24875"/>
        <label>1</label>
    </ligand>
</feature>
<dbReference type="GO" id="GO:0005794">
    <property type="term" value="C:Golgi apparatus"/>
    <property type="evidence" value="ECO:0007669"/>
    <property type="project" value="UniProtKB-SubCell"/>
</dbReference>
<evidence type="ECO:0000256" key="12">
    <source>
        <dbReference type="ARBA" id="ARBA00047990"/>
    </source>
</evidence>
<keyword evidence="5" id="KW-0964">Secreted</keyword>
<feature type="domain" description="Ferritin-like diiron" evidence="16">
    <location>
        <begin position="84"/>
        <end position="238"/>
    </location>
</feature>
<feature type="binding site" evidence="14">
    <location>
        <position position="136"/>
    </location>
    <ligand>
        <name>Fe cation</name>
        <dbReference type="ChEBI" id="CHEBI:24875"/>
        <label>1</label>
    </ligand>
</feature>
<organism evidence="17 18">
    <name type="scientific">Cloeon dipterum</name>
    <dbReference type="NCBI Taxonomy" id="197152"/>
    <lineage>
        <taxon>Eukaryota</taxon>
        <taxon>Metazoa</taxon>
        <taxon>Ecdysozoa</taxon>
        <taxon>Arthropoda</taxon>
        <taxon>Hexapoda</taxon>
        <taxon>Insecta</taxon>
        <taxon>Pterygota</taxon>
        <taxon>Palaeoptera</taxon>
        <taxon>Ephemeroptera</taxon>
        <taxon>Pisciforma</taxon>
        <taxon>Baetidae</taxon>
        <taxon>Cloeon</taxon>
    </lineage>
</organism>
<dbReference type="EC" id="1.16.3.1" evidence="15"/>
<dbReference type="InterPro" id="IPR012347">
    <property type="entry name" value="Ferritin-like"/>
</dbReference>
<evidence type="ECO:0000313" key="18">
    <source>
        <dbReference type="Proteomes" id="UP000494165"/>
    </source>
</evidence>
<keyword evidence="8 15" id="KW-0560">Oxidoreductase</keyword>